<dbReference type="Gene3D" id="3.40.50.2300">
    <property type="match status" value="1"/>
</dbReference>
<name>A0A5A8E6J3_CAFRO</name>
<protein>
    <recommendedName>
        <fullName evidence="3">Response regulatory domain-containing protein</fullName>
    </recommendedName>
</protein>
<sequence>MTAALLRRNGLVALMFENGLELVTALRALVAGESAGEWPAFVTLDVEMPVMDGREALRTIRADAEQLAQRGLRQEADRLLALPIIVVSGNARLRDRQQVLQLGARTVVNKPVEADSLLRTLREFL</sequence>
<dbReference type="OrthoDB" id="60033at2759"/>
<reference evidence="4 5" key="1">
    <citation type="submission" date="2019-07" db="EMBL/GenBank/DDBJ databases">
        <title>Genomes of Cafeteria roenbergensis.</title>
        <authorList>
            <person name="Fischer M.G."/>
            <person name="Hackl T."/>
            <person name="Roman M."/>
        </authorList>
    </citation>
    <scope>NUCLEOTIDE SEQUENCE [LARGE SCALE GENOMIC DNA]</scope>
    <source>
        <strain evidence="4 5">E4-10P</strain>
    </source>
</reference>
<feature type="domain" description="Response regulatory" evidence="3">
    <location>
        <begin position="1"/>
        <end position="125"/>
    </location>
</feature>
<dbReference type="AlphaFoldDB" id="A0A5A8E6J3"/>
<evidence type="ECO:0000256" key="1">
    <source>
        <dbReference type="ARBA" id="ARBA00022553"/>
    </source>
</evidence>
<dbReference type="EMBL" id="VLTO01000034">
    <property type="protein sequence ID" value="KAA0173393.1"/>
    <property type="molecule type" value="Genomic_DNA"/>
</dbReference>
<dbReference type="InterPro" id="IPR001789">
    <property type="entry name" value="Sig_transdc_resp-reg_receiver"/>
</dbReference>
<evidence type="ECO:0000256" key="2">
    <source>
        <dbReference type="PROSITE-ProRule" id="PRU00169"/>
    </source>
</evidence>
<organism evidence="4 5">
    <name type="scientific">Cafeteria roenbergensis</name>
    <name type="common">Marine flagellate</name>
    <dbReference type="NCBI Taxonomy" id="33653"/>
    <lineage>
        <taxon>Eukaryota</taxon>
        <taxon>Sar</taxon>
        <taxon>Stramenopiles</taxon>
        <taxon>Bigyra</taxon>
        <taxon>Opalozoa</taxon>
        <taxon>Bicosoecida</taxon>
        <taxon>Cafeteriaceae</taxon>
        <taxon>Cafeteria</taxon>
    </lineage>
</organism>
<gene>
    <name evidence="4" type="ORF">FNF27_05170</name>
</gene>
<keyword evidence="1 2" id="KW-0597">Phosphoprotein</keyword>
<dbReference type="PROSITE" id="PS50110">
    <property type="entry name" value="RESPONSE_REGULATORY"/>
    <property type="match status" value="1"/>
</dbReference>
<dbReference type="PANTHER" id="PTHR44591">
    <property type="entry name" value="STRESS RESPONSE REGULATOR PROTEIN 1"/>
    <property type="match status" value="1"/>
</dbReference>
<dbReference type="InterPro" id="IPR011006">
    <property type="entry name" value="CheY-like_superfamily"/>
</dbReference>
<evidence type="ECO:0000313" key="5">
    <source>
        <dbReference type="Proteomes" id="UP000322899"/>
    </source>
</evidence>
<dbReference type="InterPro" id="IPR050595">
    <property type="entry name" value="Bact_response_regulator"/>
</dbReference>
<feature type="modified residue" description="4-aspartylphosphate" evidence="2">
    <location>
        <position position="45"/>
    </location>
</feature>
<accession>A0A5A8E6J3</accession>
<dbReference type="GO" id="GO:0000160">
    <property type="term" value="P:phosphorelay signal transduction system"/>
    <property type="evidence" value="ECO:0007669"/>
    <property type="project" value="InterPro"/>
</dbReference>
<evidence type="ECO:0000313" key="4">
    <source>
        <dbReference type="EMBL" id="KAA0173393.1"/>
    </source>
</evidence>
<dbReference type="Proteomes" id="UP000322899">
    <property type="component" value="Unassembled WGS sequence"/>
</dbReference>
<dbReference type="PANTHER" id="PTHR44591:SF23">
    <property type="entry name" value="CHEY SUBFAMILY"/>
    <property type="match status" value="1"/>
</dbReference>
<comment type="caution">
    <text evidence="4">The sequence shown here is derived from an EMBL/GenBank/DDBJ whole genome shotgun (WGS) entry which is preliminary data.</text>
</comment>
<proteinExistence type="predicted"/>
<dbReference type="SMART" id="SM00448">
    <property type="entry name" value="REC"/>
    <property type="match status" value="1"/>
</dbReference>
<dbReference type="SUPFAM" id="SSF52172">
    <property type="entry name" value="CheY-like"/>
    <property type="match status" value="1"/>
</dbReference>
<evidence type="ECO:0000259" key="3">
    <source>
        <dbReference type="PROSITE" id="PS50110"/>
    </source>
</evidence>
<dbReference type="Pfam" id="PF00072">
    <property type="entry name" value="Response_reg"/>
    <property type="match status" value="1"/>
</dbReference>